<sequence length="362" mass="38701">MRNATAEADEWTDDAPVERRGGTRAGAWFAALLLTGVSTVVGCRIADTDGITPVPQLLAFLPWLLAPTAVALLFAALSRWRLGLVWSVAVLAALAWYIEPYGKSSQPDGAPVAELRVLTSNVEFGQATDGLIDAIRDQRPDLVFVQECEYTCEEKLEQAFGKATEDKATGDEGEGGEGRADSGSGAVGKGSYPYRQAVEGAGSDGSVILSRHPLKPAAGIPATMGMPGATADVKGNEIRLQLAHPMPPLPTHLSTWREELSDLRDYANANRTRPTVLAGDFNASQDHAAFRRILDAGFGDAARLTGDARTPSWPARTAPPLGAQIDHVLVSRDFSANRARFLDLGDTDHRTLVVDLTLFKST</sequence>
<organism evidence="4 5">
    <name type="scientific">Streptomyces liliifuscus</name>
    <dbReference type="NCBI Taxonomy" id="2797636"/>
    <lineage>
        <taxon>Bacteria</taxon>
        <taxon>Bacillati</taxon>
        <taxon>Actinomycetota</taxon>
        <taxon>Actinomycetes</taxon>
        <taxon>Kitasatosporales</taxon>
        <taxon>Streptomycetaceae</taxon>
        <taxon>Streptomyces</taxon>
    </lineage>
</organism>
<dbReference type="Pfam" id="PF03372">
    <property type="entry name" value="Exo_endo_phos"/>
    <property type="match status" value="1"/>
</dbReference>
<dbReference type="GO" id="GO:0004519">
    <property type="term" value="F:endonuclease activity"/>
    <property type="evidence" value="ECO:0007669"/>
    <property type="project" value="UniProtKB-KW"/>
</dbReference>
<reference evidence="4 5" key="1">
    <citation type="submission" date="2020-12" db="EMBL/GenBank/DDBJ databases">
        <title>A novel species.</title>
        <authorList>
            <person name="Li K."/>
        </authorList>
    </citation>
    <scope>NUCLEOTIDE SEQUENCE [LARGE SCALE GENOMIC DNA]</scope>
    <source>
        <strain evidence="4 5">ZYC-3</strain>
    </source>
</reference>
<dbReference type="AlphaFoldDB" id="A0A7T7I7K1"/>
<dbReference type="EMBL" id="CP066831">
    <property type="protein sequence ID" value="QQM42222.1"/>
    <property type="molecule type" value="Genomic_DNA"/>
</dbReference>
<keyword evidence="4" id="KW-0540">Nuclease</keyword>
<evidence type="ECO:0000313" key="5">
    <source>
        <dbReference type="Proteomes" id="UP000595636"/>
    </source>
</evidence>
<keyword evidence="5" id="KW-1185">Reference proteome</keyword>
<name>A0A7T7I7K1_9ACTN</name>
<feature type="domain" description="Endonuclease/exonuclease/phosphatase" evidence="3">
    <location>
        <begin position="118"/>
        <end position="349"/>
    </location>
</feature>
<proteinExistence type="predicted"/>
<keyword evidence="2" id="KW-0812">Transmembrane</keyword>
<feature type="transmembrane region" description="Helical" evidence="2">
    <location>
        <begin position="25"/>
        <end position="45"/>
    </location>
</feature>
<evidence type="ECO:0000259" key="3">
    <source>
        <dbReference type="Pfam" id="PF03372"/>
    </source>
</evidence>
<feature type="compositionally biased region" description="Basic and acidic residues" evidence="1">
    <location>
        <begin position="163"/>
        <end position="180"/>
    </location>
</feature>
<dbReference type="KEGG" id="slf:JEQ17_24115"/>
<evidence type="ECO:0000313" key="4">
    <source>
        <dbReference type="EMBL" id="QQM42222.1"/>
    </source>
</evidence>
<feature type="region of interest" description="Disordered" evidence="1">
    <location>
        <begin position="163"/>
        <end position="191"/>
    </location>
</feature>
<keyword evidence="4" id="KW-0255">Endonuclease</keyword>
<dbReference type="SUPFAM" id="SSF56219">
    <property type="entry name" value="DNase I-like"/>
    <property type="match status" value="1"/>
</dbReference>
<dbReference type="InterPro" id="IPR036691">
    <property type="entry name" value="Endo/exonu/phosph_ase_sf"/>
</dbReference>
<keyword evidence="2" id="KW-1133">Transmembrane helix</keyword>
<evidence type="ECO:0000256" key="2">
    <source>
        <dbReference type="SAM" id="Phobius"/>
    </source>
</evidence>
<keyword evidence="2" id="KW-0472">Membrane</keyword>
<dbReference type="RefSeq" id="WP_200397160.1">
    <property type="nucleotide sequence ID" value="NZ_CP066831.1"/>
</dbReference>
<keyword evidence="4" id="KW-0269">Exonuclease</keyword>
<protein>
    <submittedName>
        <fullName evidence="4">Endonuclease/exonuclease/phosphatase family protein</fullName>
    </submittedName>
</protein>
<keyword evidence="4" id="KW-0378">Hydrolase</keyword>
<dbReference type="InterPro" id="IPR005135">
    <property type="entry name" value="Endo/exonuclease/phosphatase"/>
</dbReference>
<gene>
    <name evidence="4" type="ORF">JEQ17_24115</name>
</gene>
<dbReference type="Gene3D" id="3.60.10.10">
    <property type="entry name" value="Endonuclease/exonuclease/phosphatase"/>
    <property type="match status" value="1"/>
</dbReference>
<feature type="transmembrane region" description="Helical" evidence="2">
    <location>
        <begin position="57"/>
        <end position="76"/>
    </location>
</feature>
<accession>A0A7T7I7K1</accession>
<feature type="transmembrane region" description="Helical" evidence="2">
    <location>
        <begin position="82"/>
        <end position="98"/>
    </location>
</feature>
<dbReference type="Proteomes" id="UP000595636">
    <property type="component" value="Chromosome"/>
</dbReference>
<dbReference type="GO" id="GO:0004527">
    <property type="term" value="F:exonuclease activity"/>
    <property type="evidence" value="ECO:0007669"/>
    <property type="project" value="UniProtKB-KW"/>
</dbReference>
<evidence type="ECO:0000256" key="1">
    <source>
        <dbReference type="SAM" id="MobiDB-lite"/>
    </source>
</evidence>